<feature type="DNA-binding region" description="H-T-H motif" evidence="2">
    <location>
        <begin position="36"/>
        <end position="55"/>
    </location>
</feature>
<dbReference type="PROSITE" id="PS50977">
    <property type="entry name" value="HTH_TETR_2"/>
    <property type="match status" value="1"/>
</dbReference>
<sequence>MAFQRARTEEQREIRRRAILDMASAMLDEMPVAAVTLNELSRRVGLAKPNVLRYFESREAVLLELLNHFLQEWLTELAGELAAGVDENLPMVERATAVAEILSRSLSGRTVLCDLFGAQGSVLEHNVSVAVVARYKRTSLDRLTTMAALLQKYLPELGENAPLFSLQAVAMAGALSAYSTPPPSLQAAYQAEPDLARFHLELKDSLKLALTATLLGVLPRGRTDPSPAGSEA</sequence>
<evidence type="ECO:0000259" key="3">
    <source>
        <dbReference type="PROSITE" id="PS50977"/>
    </source>
</evidence>
<reference evidence="4 5" key="1">
    <citation type="submission" date="2020-03" db="EMBL/GenBank/DDBJ databases">
        <title>Whole genome shotgun sequence of Phytohabitans suffuscus NBRC 105367.</title>
        <authorList>
            <person name="Komaki H."/>
            <person name="Tamura T."/>
        </authorList>
    </citation>
    <scope>NUCLEOTIDE SEQUENCE [LARGE SCALE GENOMIC DNA]</scope>
    <source>
        <strain evidence="4 5">NBRC 105367</strain>
    </source>
</reference>
<evidence type="ECO:0000256" key="1">
    <source>
        <dbReference type="ARBA" id="ARBA00023125"/>
    </source>
</evidence>
<accession>A0A6F8YAR1</accession>
<proteinExistence type="predicted"/>
<dbReference type="RefSeq" id="WP_173153232.1">
    <property type="nucleotide sequence ID" value="NZ_AP022871.1"/>
</dbReference>
<gene>
    <name evidence="4" type="ORF">Psuf_004260</name>
</gene>
<name>A0A6F8YAR1_9ACTN</name>
<evidence type="ECO:0000313" key="4">
    <source>
        <dbReference type="EMBL" id="BCB83113.1"/>
    </source>
</evidence>
<dbReference type="InterPro" id="IPR009057">
    <property type="entry name" value="Homeodomain-like_sf"/>
</dbReference>
<dbReference type="InterPro" id="IPR001647">
    <property type="entry name" value="HTH_TetR"/>
</dbReference>
<reference evidence="4 5" key="2">
    <citation type="submission" date="2020-03" db="EMBL/GenBank/DDBJ databases">
        <authorList>
            <person name="Ichikawa N."/>
            <person name="Kimura A."/>
            <person name="Kitahashi Y."/>
            <person name="Uohara A."/>
        </authorList>
    </citation>
    <scope>NUCLEOTIDE SEQUENCE [LARGE SCALE GENOMIC DNA]</scope>
    <source>
        <strain evidence="4 5">NBRC 105367</strain>
    </source>
</reference>
<dbReference type="EMBL" id="AP022871">
    <property type="protein sequence ID" value="BCB83113.1"/>
    <property type="molecule type" value="Genomic_DNA"/>
</dbReference>
<protein>
    <submittedName>
        <fullName evidence="4">TetR family transcriptional regulator</fullName>
    </submittedName>
</protein>
<evidence type="ECO:0000313" key="5">
    <source>
        <dbReference type="Proteomes" id="UP000503011"/>
    </source>
</evidence>
<feature type="domain" description="HTH tetR-type" evidence="3">
    <location>
        <begin position="13"/>
        <end position="73"/>
    </location>
</feature>
<dbReference type="Proteomes" id="UP000503011">
    <property type="component" value="Chromosome"/>
</dbReference>
<organism evidence="4 5">
    <name type="scientific">Phytohabitans suffuscus</name>
    <dbReference type="NCBI Taxonomy" id="624315"/>
    <lineage>
        <taxon>Bacteria</taxon>
        <taxon>Bacillati</taxon>
        <taxon>Actinomycetota</taxon>
        <taxon>Actinomycetes</taxon>
        <taxon>Micromonosporales</taxon>
        <taxon>Micromonosporaceae</taxon>
    </lineage>
</organism>
<dbReference type="Gene3D" id="1.10.357.10">
    <property type="entry name" value="Tetracycline Repressor, domain 2"/>
    <property type="match status" value="1"/>
</dbReference>
<dbReference type="Pfam" id="PF17929">
    <property type="entry name" value="TetR_C_34"/>
    <property type="match status" value="1"/>
</dbReference>
<keyword evidence="5" id="KW-1185">Reference proteome</keyword>
<dbReference type="InterPro" id="IPR041483">
    <property type="entry name" value="TetR_C_34"/>
</dbReference>
<keyword evidence="1 2" id="KW-0238">DNA-binding</keyword>
<evidence type="ECO:0000256" key="2">
    <source>
        <dbReference type="PROSITE-ProRule" id="PRU00335"/>
    </source>
</evidence>
<dbReference type="Pfam" id="PF00440">
    <property type="entry name" value="TetR_N"/>
    <property type="match status" value="1"/>
</dbReference>
<dbReference type="AlphaFoldDB" id="A0A6F8YAR1"/>
<dbReference type="GO" id="GO:0003677">
    <property type="term" value="F:DNA binding"/>
    <property type="evidence" value="ECO:0007669"/>
    <property type="project" value="UniProtKB-UniRule"/>
</dbReference>
<dbReference type="KEGG" id="psuu:Psuf_004260"/>
<dbReference type="SUPFAM" id="SSF46689">
    <property type="entry name" value="Homeodomain-like"/>
    <property type="match status" value="1"/>
</dbReference>